<sequence length="88" mass="10612">MNSPNEDDWRITGQEKYLDGAVLELREYFPPSAEWEHDHCEFCWSKFCRSNEAECLHEGYVTEDGKHWICSNCFKDFQDRFHFSLKQI</sequence>
<dbReference type="Proteomes" id="UP000320421">
    <property type="component" value="Chromosome"/>
</dbReference>
<name>A0A517PWA3_9PLAN</name>
<accession>A0A517PWA3</accession>
<dbReference type="AlphaFoldDB" id="A0A517PWA3"/>
<gene>
    <name evidence="1" type="ORF">HG66A1_54760</name>
</gene>
<dbReference type="EMBL" id="CP036266">
    <property type="protein sequence ID" value="QDT23654.1"/>
    <property type="molecule type" value="Genomic_DNA"/>
</dbReference>
<proteinExistence type="predicted"/>
<protein>
    <submittedName>
        <fullName evidence="1">Uncharacterized protein</fullName>
    </submittedName>
</protein>
<organism evidence="1 2">
    <name type="scientific">Gimesia chilikensis</name>
    <dbReference type="NCBI Taxonomy" id="2605989"/>
    <lineage>
        <taxon>Bacteria</taxon>
        <taxon>Pseudomonadati</taxon>
        <taxon>Planctomycetota</taxon>
        <taxon>Planctomycetia</taxon>
        <taxon>Planctomycetales</taxon>
        <taxon>Planctomycetaceae</taxon>
        <taxon>Gimesia</taxon>
    </lineage>
</organism>
<evidence type="ECO:0000313" key="2">
    <source>
        <dbReference type="Proteomes" id="UP000320421"/>
    </source>
</evidence>
<keyword evidence="2" id="KW-1185">Reference proteome</keyword>
<reference evidence="1 2" key="1">
    <citation type="submission" date="2019-02" db="EMBL/GenBank/DDBJ databases">
        <title>Deep-cultivation of Planctomycetes and their phenomic and genomic characterization uncovers novel biology.</title>
        <authorList>
            <person name="Wiegand S."/>
            <person name="Jogler M."/>
            <person name="Boedeker C."/>
            <person name="Pinto D."/>
            <person name="Vollmers J."/>
            <person name="Rivas-Marin E."/>
            <person name="Kohn T."/>
            <person name="Peeters S.H."/>
            <person name="Heuer A."/>
            <person name="Rast P."/>
            <person name="Oberbeckmann S."/>
            <person name="Bunk B."/>
            <person name="Jeske O."/>
            <person name="Meyerdierks A."/>
            <person name="Storesund J.E."/>
            <person name="Kallscheuer N."/>
            <person name="Luecker S."/>
            <person name="Lage O.M."/>
            <person name="Pohl T."/>
            <person name="Merkel B.J."/>
            <person name="Hornburger P."/>
            <person name="Mueller R.-W."/>
            <person name="Bruemmer F."/>
            <person name="Labrenz M."/>
            <person name="Spormann A.M."/>
            <person name="Op den Camp H."/>
            <person name="Overmann J."/>
            <person name="Amann R."/>
            <person name="Jetten M.S.M."/>
            <person name="Mascher T."/>
            <person name="Medema M.H."/>
            <person name="Devos D.P."/>
            <person name="Kaster A.-K."/>
            <person name="Ovreas L."/>
            <person name="Rohde M."/>
            <person name="Galperin M.Y."/>
            <person name="Jogler C."/>
        </authorList>
    </citation>
    <scope>NUCLEOTIDE SEQUENCE [LARGE SCALE GENOMIC DNA]</scope>
    <source>
        <strain evidence="1 2">HG66A1</strain>
    </source>
</reference>
<evidence type="ECO:0000313" key="1">
    <source>
        <dbReference type="EMBL" id="QDT23654.1"/>
    </source>
</evidence>